<proteinExistence type="inferred from homology"/>
<accession>A0A316AHW4</accession>
<evidence type="ECO:0000256" key="2">
    <source>
        <dbReference type="ARBA" id="ARBA00009959"/>
    </source>
</evidence>
<feature type="binding site" evidence="9">
    <location>
        <position position="8"/>
    </location>
    <ligand>
        <name>Mg(2+)</name>
        <dbReference type="ChEBI" id="CHEBI:18420"/>
        <note>catalytic</note>
    </ligand>
</feature>
<dbReference type="EC" id="3.1.-.-" evidence="9"/>
<dbReference type="PANTHER" id="PTHR34405">
    <property type="entry name" value="CRISPR-ASSOCIATED ENDORIBONUCLEASE CAS2"/>
    <property type="match status" value="1"/>
</dbReference>
<dbReference type="PANTHER" id="PTHR34405:SF3">
    <property type="entry name" value="CRISPR-ASSOCIATED ENDORIBONUCLEASE CAS2 3"/>
    <property type="match status" value="1"/>
</dbReference>
<dbReference type="GO" id="GO:0051607">
    <property type="term" value="P:defense response to virus"/>
    <property type="evidence" value="ECO:0007669"/>
    <property type="project" value="UniProtKB-UniRule"/>
</dbReference>
<evidence type="ECO:0000313" key="11">
    <source>
        <dbReference type="Proteomes" id="UP000245880"/>
    </source>
</evidence>
<evidence type="ECO:0000256" key="5">
    <source>
        <dbReference type="ARBA" id="ARBA00022759"/>
    </source>
</evidence>
<comment type="caution">
    <text evidence="10">The sequence shown here is derived from an EMBL/GenBank/DDBJ whole genome shotgun (WGS) entry which is preliminary data.</text>
</comment>
<dbReference type="GO" id="GO:0046872">
    <property type="term" value="F:metal ion binding"/>
    <property type="evidence" value="ECO:0007669"/>
    <property type="project" value="UniProtKB-UniRule"/>
</dbReference>
<organism evidence="10 11">
    <name type="scientific">Dyadobacter jejuensis</name>
    <dbReference type="NCBI Taxonomy" id="1082580"/>
    <lineage>
        <taxon>Bacteria</taxon>
        <taxon>Pseudomonadati</taxon>
        <taxon>Bacteroidota</taxon>
        <taxon>Cytophagia</taxon>
        <taxon>Cytophagales</taxon>
        <taxon>Spirosomataceae</taxon>
        <taxon>Dyadobacter</taxon>
    </lineage>
</organism>
<evidence type="ECO:0000313" key="10">
    <source>
        <dbReference type="EMBL" id="PWJ57273.1"/>
    </source>
</evidence>
<evidence type="ECO:0000256" key="3">
    <source>
        <dbReference type="ARBA" id="ARBA00022722"/>
    </source>
</evidence>
<dbReference type="EMBL" id="QGDT01000008">
    <property type="protein sequence ID" value="PWJ57273.1"/>
    <property type="molecule type" value="Genomic_DNA"/>
</dbReference>
<keyword evidence="5 9" id="KW-0255">Endonuclease</keyword>
<gene>
    <name evidence="9" type="primary">cas2</name>
    <name evidence="10" type="ORF">CLV98_108193</name>
</gene>
<dbReference type="HAMAP" id="MF_01471">
    <property type="entry name" value="Cas2"/>
    <property type="match status" value="1"/>
</dbReference>
<dbReference type="Pfam" id="PF09827">
    <property type="entry name" value="CRISPR_Cas2"/>
    <property type="match status" value="1"/>
</dbReference>
<keyword evidence="11" id="KW-1185">Reference proteome</keyword>
<evidence type="ECO:0000256" key="7">
    <source>
        <dbReference type="ARBA" id="ARBA00022842"/>
    </source>
</evidence>
<dbReference type="OrthoDB" id="9798176at2"/>
<dbReference type="InterPro" id="IPR019199">
    <property type="entry name" value="Virulence_VapD/CRISPR_Cas2"/>
</dbReference>
<dbReference type="Proteomes" id="UP000245880">
    <property type="component" value="Unassembled WGS sequence"/>
</dbReference>
<name>A0A316AHW4_9BACT</name>
<evidence type="ECO:0000256" key="9">
    <source>
        <dbReference type="HAMAP-Rule" id="MF_01471"/>
    </source>
</evidence>
<protein>
    <recommendedName>
        <fullName evidence="9">CRISPR-associated endoribonuclease Cas2</fullName>
        <ecNumber evidence="9">3.1.-.-</ecNumber>
    </recommendedName>
</protein>
<keyword evidence="3 9" id="KW-0540">Nuclease</keyword>
<dbReference type="InterPro" id="IPR021127">
    <property type="entry name" value="CRISPR_associated_Cas2"/>
</dbReference>
<keyword evidence="7 9" id="KW-0460">Magnesium</keyword>
<dbReference type="Gene3D" id="3.30.70.240">
    <property type="match status" value="1"/>
</dbReference>
<dbReference type="SUPFAM" id="SSF143430">
    <property type="entry name" value="TTP0101/SSO1404-like"/>
    <property type="match status" value="1"/>
</dbReference>
<dbReference type="CDD" id="cd09725">
    <property type="entry name" value="Cas2_I_II_III"/>
    <property type="match status" value="1"/>
</dbReference>
<evidence type="ECO:0000256" key="8">
    <source>
        <dbReference type="ARBA" id="ARBA00023118"/>
    </source>
</evidence>
<comment type="subunit">
    <text evidence="9">Homodimer, forms a heterotetramer with a Cas1 homodimer.</text>
</comment>
<keyword evidence="4 9" id="KW-0479">Metal-binding</keyword>
<dbReference type="NCBIfam" id="TIGR01573">
    <property type="entry name" value="cas2"/>
    <property type="match status" value="1"/>
</dbReference>
<dbReference type="AlphaFoldDB" id="A0A316AHW4"/>
<keyword evidence="8 9" id="KW-0051">Antiviral defense</keyword>
<comment type="cofactor">
    <cofactor evidence="1 9">
        <name>Mg(2+)</name>
        <dbReference type="ChEBI" id="CHEBI:18420"/>
    </cofactor>
</comment>
<dbReference type="GO" id="GO:0004521">
    <property type="term" value="F:RNA endonuclease activity"/>
    <property type="evidence" value="ECO:0007669"/>
    <property type="project" value="InterPro"/>
</dbReference>
<dbReference type="RefSeq" id="WP_109675641.1">
    <property type="nucleotide sequence ID" value="NZ_QGDT01000008.1"/>
</dbReference>
<evidence type="ECO:0000256" key="4">
    <source>
        <dbReference type="ARBA" id="ARBA00022723"/>
    </source>
</evidence>
<reference evidence="10 11" key="1">
    <citation type="submission" date="2018-03" db="EMBL/GenBank/DDBJ databases">
        <title>Genomic Encyclopedia of Archaeal and Bacterial Type Strains, Phase II (KMG-II): from individual species to whole genera.</title>
        <authorList>
            <person name="Goeker M."/>
        </authorList>
    </citation>
    <scope>NUCLEOTIDE SEQUENCE [LARGE SCALE GENOMIC DNA]</scope>
    <source>
        <strain evidence="10 11">DSM 100346</strain>
    </source>
</reference>
<evidence type="ECO:0000256" key="1">
    <source>
        <dbReference type="ARBA" id="ARBA00001946"/>
    </source>
</evidence>
<keyword evidence="6 9" id="KW-0378">Hydrolase</keyword>
<comment type="similarity">
    <text evidence="2 9">Belongs to the CRISPR-associated endoribonuclease Cas2 protein family.</text>
</comment>
<dbReference type="GO" id="GO:0043571">
    <property type="term" value="P:maintenance of CRISPR repeat elements"/>
    <property type="evidence" value="ECO:0007669"/>
    <property type="project" value="UniProtKB-UniRule"/>
</dbReference>
<comment type="function">
    <text evidence="9">CRISPR (clustered regularly interspaced short palindromic repeat), is an adaptive immune system that provides protection against mobile genetic elements (viruses, transposable elements and conjugative plasmids). CRISPR clusters contain sequences complementary to antecedent mobile elements and target invading nucleic acids. CRISPR clusters are transcribed and processed into CRISPR RNA (crRNA). Functions as a ssRNA-specific endoribonuclease. Involved in the integration of spacer DNA into the CRISPR cassette.</text>
</comment>
<sequence length="96" mass="10907">MLVWVLYDIENDKSRTKTAKACLQAGLYRVQYSCFLGTLTPASKASLSIQIEELIDADKDKVYIFPMSQDELRNTVLLGQAFDRKLVKDEVTALFL</sequence>
<evidence type="ECO:0000256" key="6">
    <source>
        <dbReference type="ARBA" id="ARBA00022801"/>
    </source>
</evidence>
<dbReference type="GO" id="GO:0016787">
    <property type="term" value="F:hydrolase activity"/>
    <property type="evidence" value="ECO:0007669"/>
    <property type="project" value="UniProtKB-KW"/>
</dbReference>